<dbReference type="EMBL" id="CP068053">
    <property type="protein sequence ID" value="QQT02482.1"/>
    <property type="molecule type" value="Genomic_DNA"/>
</dbReference>
<proteinExistence type="predicted"/>
<dbReference type="RefSeq" id="WP_152526484.1">
    <property type="nucleotide sequence ID" value="NZ_JBCNES010000021.1"/>
</dbReference>
<reference evidence="1 2" key="1">
    <citation type="submission" date="2021-01" db="EMBL/GenBank/DDBJ databases">
        <title>FDA dAtabase for Regulatory Grade micrObial Sequences (FDA-ARGOS): Supporting development and validation of Infectious Disease Dx tests.</title>
        <authorList>
            <person name="Nelson B."/>
            <person name="Plummer A."/>
            <person name="Tallon L."/>
            <person name="Sadzewicz L."/>
            <person name="Zhao X."/>
            <person name="Boylan J."/>
            <person name="Ott S."/>
            <person name="Bowen H."/>
            <person name="Vavikolanu K."/>
            <person name="Mehta A."/>
            <person name="Aluvathingal J."/>
            <person name="Nadendla S."/>
            <person name="Myers T."/>
            <person name="Yan Y."/>
            <person name="Sichtig H."/>
        </authorList>
    </citation>
    <scope>NUCLEOTIDE SEQUENCE [LARGE SCALE GENOMIC DNA]</scope>
    <source>
        <strain evidence="1 2">FDAARGOS_1161</strain>
    </source>
</reference>
<dbReference type="InterPro" id="IPR037208">
    <property type="entry name" value="Spo0E-like_sf"/>
</dbReference>
<keyword evidence="2" id="KW-1185">Reference proteome</keyword>
<dbReference type="InterPro" id="IPR018540">
    <property type="entry name" value="Spo0E-like"/>
</dbReference>
<organism evidence="1 2">
    <name type="scientific">Peribacillus psychrosaccharolyticus</name>
    <name type="common">Bacillus psychrosaccharolyticus</name>
    <dbReference type="NCBI Taxonomy" id="1407"/>
    <lineage>
        <taxon>Bacteria</taxon>
        <taxon>Bacillati</taxon>
        <taxon>Bacillota</taxon>
        <taxon>Bacilli</taxon>
        <taxon>Bacillales</taxon>
        <taxon>Bacillaceae</taxon>
        <taxon>Peribacillus</taxon>
    </lineage>
</organism>
<dbReference type="InterPro" id="IPR036638">
    <property type="entry name" value="HLH_DNA-bd_sf"/>
</dbReference>
<dbReference type="GO" id="GO:0046983">
    <property type="term" value="F:protein dimerization activity"/>
    <property type="evidence" value="ECO:0007669"/>
    <property type="project" value="InterPro"/>
</dbReference>
<gene>
    <name evidence="1" type="ORF">I6J18_01310</name>
</gene>
<protein>
    <submittedName>
        <fullName evidence="1">Aspartyl-phosphate phosphatase Spo0E family protein</fullName>
    </submittedName>
</protein>
<dbReference type="KEGG" id="ppsr:I6J18_01310"/>
<accession>A0A974NRH2</accession>
<evidence type="ECO:0000313" key="1">
    <source>
        <dbReference type="EMBL" id="QQT02482.1"/>
    </source>
</evidence>
<sequence length="53" mass="6346">MKLHIPLDFKINRLRLKLVKTGIEKGLSHQETLKYSQRLDKLIIKSLFLKHYV</sequence>
<evidence type="ECO:0000313" key="2">
    <source>
        <dbReference type="Proteomes" id="UP000595254"/>
    </source>
</evidence>
<dbReference type="GO" id="GO:0043937">
    <property type="term" value="P:regulation of sporulation"/>
    <property type="evidence" value="ECO:0007669"/>
    <property type="project" value="InterPro"/>
</dbReference>
<dbReference type="SUPFAM" id="SSF140500">
    <property type="entry name" value="BAS1536-like"/>
    <property type="match status" value="1"/>
</dbReference>
<dbReference type="Proteomes" id="UP000595254">
    <property type="component" value="Chromosome"/>
</dbReference>
<dbReference type="Pfam" id="PF09388">
    <property type="entry name" value="SpoOE-like"/>
    <property type="match status" value="1"/>
</dbReference>
<dbReference type="Gene3D" id="4.10.280.10">
    <property type="entry name" value="Helix-loop-helix DNA-binding domain"/>
    <property type="match status" value="1"/>
</dbReference>
<name>A0A974NRH2_PERPY</name>
<dbReference type="AlphaFoldDB" id="A0A974NRH2"/>